<feature type="region of interest" description="Disordered" evidence="1">
    <location>
        <begin position="13"/>
        <end position="35"/>
    </location>
</feature>
<feature type="compositionally biased region" description="Basic and acidic residues" evidence="1">
    <location>
        <begin position="17"/>
        <end position="27"/>
    </location>
</feature>
<accession>A0A150KAJ7</accession>
<reference evidence="2 3" key="1">
    <citation type="submission" date="2016-01" db="EMBL/GenBank/DDBJ databases">
        <title>Genome Sequences of Twelve Sporeforming Bacillus Species Isolated from Foods.</title>
        <authorList>
            <person name="Berendsen E.M."/>
            <person name="Wells-Bennik M.H."/>
            <person name="Krawcyk A.O."/>
            <person name="De Jong A."/>
            <person name="Holsappel S."/>
            <person name="Eijlander R.T."/>
            <person name="Kuipers O.P."/>
        </authorList>
    </citation>
    <scope>NUCLEOTIDE SEQUENCE [LARGE SCALE GENOMIC DNA]</scope>
    <source>
        <strain evidence="2 3">B4099</strain>
    </source>
</reference>
<evidence type="ECO:0000313" key="2">
    <source>
        <dbReference type="EMBL" id="KYC66637.1"/>
    </source>
</evidence>
<dbReference type="AlphaFoldDB" id="A0A150KAJ7"/>
<protein>
    <submittedName>
        <fullName evidence="2">Uncharacterized protein</fullName>
    </submittedName>
</protein>
<evidence type="ECO:0000313" key="3">
    <source>
        <dbReference type="Proteomes" id="UP000075304"/>
    </source>
</evidence>
<comment type="caution">
    <text evidence="2">The sequence shown here is derived from an EMBL/GenBank/DDBJ whole genome shotgun (WGS) entry which is preliminary data.</text>
</comment>
<proteinExistence type="predicted"/>
<gene>
    <name evidence="2" type="ORF">B4099_0468</name>
</gene>
<evidence type="ECO:0000256" key="1">
    <source>
        <dbReference type="SAM" id="MobiDB-lite"/>
    </source>
</evidence>
<name>A0A150KAJ7_HEYCO</name>
<organism evidence="2 3">
    <name type="scientific">Heyndrickxia coagulans</name>
    <name type="common">Weizmannia coagulans</name>
    <dbReference type="NCBI Taxonomy" id="1398"/>
    <lineage>
        <taxon>Bacteria</taxon>
        <taxon>Bacillati</taxon>
        <taxon>Bacillota</taxon>
        <taxon>Bacilli</taxon>
        <taxon>Bacillales</taxon>
        <taxon>Bacillaceae</taxon>
        <taxon>Heyndrickxia</taxon>
    </lineage>
</organism>
<dbReference type="Proteomes" id="UP000075304">
    <property type="component" value="Unassembled WGS sequence"/>
</dbReference>
<dbReference type="EMBL" id="LQYI01000078">
    <property type="protein sequence ID" value="KYC66637.1"/>
    <property type="molecule type" value="Genomic_DNA"/>
</dbReference>
<sequence>MYDHYNMYFQYKRSKQKKEGGNGEKVDPGGLVPDGRLALCGMRKTGDGGCKTGEIGKSTAHRSQNG</sequence>